<keyword evidence="1" id="KW-0067">ATP-binding</keyword>
<sequence length="1247" mass="138888">MVSEANPNPNYRKPLNAYHVGGIQVEFPYQPYGSQLVFMCRVISTLDRAQRDGHCHALLESPTGTGKSLSLLCSTLAWQQNCKLKNQLANISHSKPDTEAVTDPLANGGGFIPESQPSTIPPSTNGQTAQVAMNNKNVKKKMTPTIFYASRTHSQISQVISEYKKTAYRVPMAVLASRKHYCTNKYVRDKENIDEECKLLLGDRNLGCPQFKNVHKVRGHPSLQKGGCHEVHDIEDLVNVGQVVRGCSYYAARSMADDAQLVFCPYSYIINPVIRGAMEVDIKGAILILDEAHNIEDIARDAGSVDIDEDVLLKLQMELEQVCSVNPMIYQPLIEMTQDLVGWIERRKATLAKREFQHFFSCWTGDKALRELQEANISRQCFPILLECATKAIKEATDTESELPHLSGMSVITLEGLFSSLTYFFSRNGSHVSDYQLALQKYIKRDSNIADQTLIASFLYASTHLSENRTLSPMNSFSSELGVQFGTCLEAPHVIDVDLQVLTSVISTGPDNYPLNASYKTADGYAFQDALGKSIEEICNVVPGGSLVFFPSYKLMEKLCNRWRETGQWSRLNAKKPLFVEPKGGSQEDFEIVLKHYYNSISQGSKCAVVRKKRVKREGNNDLNTIESQENANKKGASFLAVCRGKVSEGIDFSDDNARVVVTVLNYLFMLCLASTSDERFQEERNRAHISKWLRKSIKQYDSFDASLEGLKSFFRDVKGWVGKKMFNGLENSDNDVDHVSSMDQCKEVTKQNTQELNKSDHSGQNVQSISKYDPFSHQKSQGNFEVQTSLQTDQNNSCIEYIDLERMNDKNNHSIDSSKGSTRKENKKLNSYDNSGQKLHSSVKYDSFPGLNLLDEVEVQEFVQLDRVSSCKDYINTQCSLQKSSRCCEASSMPFSNEDPELLLVKETPAMDDNNTMASPGSLSKDGNSSSTIFQASTQSPDQLSVHSQSLTNPVRVPSSAQPEMVVTPEKEVTGDTSNLPPERDSSLSSSVNSHTQKRRKTMVSPSVDLMLMASREANRRIEFNSETNYVKNKSKTSNNCAESHLSSTPVMDKTLQISCSLCRSPLGLPENHLYVRCSVTSSAKAHLVSLLKQRQELCANVTSIPVIMTDISSVDQLLTNQSFGGASGQGIWCEEDGCVYNTLFCPFCSSPSNCLGVQIVASNALNFQLLNKILFYLDRLEIRIPESGKFKSEAKDSSPITHSAMDKVAAFSCIEKFSYSPILEDSGGWRSTKSKLRLPKKGRGS</sequence>
<protein>
    <submittedName>
        <fullName evidence="1">Helicase ATP-binding domain-containing protein</fullName>
    </submittedName>
</protein>
<keyword evidence="2" id="KW-1185">Reference proteome</keyword>
<keyword evidence="1" id="KW-0547">Nucleotide-binding</keyword>
<organism evidence="1 2">
    <name type="scientific">Citrus sinensis</name>
    <name type="common">Sweet orange</name>
    <name type="synonym">Citrus aurantium var. sinensis</name>
    <dbReference type="NCBI Taxonomy" id="2711"/>
    <lineage>
        <taxon>Eukaryota</taxon>
        <taxon>Viridiplantae</taxon>
        <taxon>Streptophyta</taxon>
        <taxon>Embryophyta</taxon>
        <taxon>Tracheophyta</taxon>
        <taxon>Spermatophyta</taxon>
        <taxon>Magnoliopsida</taxon>
        <taxon>eudicotyledons</taxon>
        <taxon>Gunneridae</taxon>
        <taxon>Pentapetalae</taxon>
        <taxon>rosids</taxon>
        <taxon>malvids</taxon>
        <taxon>Sapindales</taxon>
        <taxon>Rutaceae</taxon>
        <taxon>Aurantioideae</taxon>
        <taxon>Citrus</taxon>
    </lineage>
</organism>
<keyword evidence="1" id="KW-0347">Helicase</keyword>
<proteinExistence type="predicted"/>
<dbReference type="EMBL" id="CM039174">
    <property type="protein sequence ID" value="KAH9759610.1"/>
    <property type="molecule type" value="Genomic_DNA"/>
</dbReference>
<name>A0ACB8KZ75_CITSI</name>
<evidence type="ECO:0000313" key="1">
    <source>
        <dbReference type="EMBL" id="KAH9759610.1"/>
    </source>
</evidence>
<evidence type="ECO:0000313" key="2">
    <source>
        <dbReference type="Proteomes" id="UP000829398"/>
    </source>
</evidence>
<reference evidence="2" key="1">
    <citation type="journal article" date="2023" name="Hortic. Res.">
        <title>A chromosome-level phased genome enabling allele-level studies in sweet orange: a case study on citrus Huanglongbing tolerance.</title>
        <authorList>
            <person name="Wu B."/>
            <person name="Yu Q."/>
            <person name="Deng Z."/>
            <person name="Duan Y."/>
            <person name="Luo F."/>
            <person name="Gmitter F. Jr."/>
        </authorList>
    </citation>
    <scope>NUCLEOTIDE SEQUENCE [LARGE SCALE GENOMIC DNA]</scope>
    <source>
        <strain evidence="2">cv. Valencia</strain>
    </source>
</reference>
<accession>A0ACB8KZ75</accession>
<gene>
    <name evidence="1" type="ORF">KPL71_017025</name>
</gene>
<comment type="caution">
    <text evidence="1">The sequence shown here is derived from an EMBL/GenBank/DDBJ whole genome shotgun (WGS) entry which is preliminary data.</text>
</comment>
<dbReference type="Proteomes" id="UP000829398">
    <property type="component" value="Chromosome 5"/>
</dbReference>
<keyword evidence="1" id="KW-0378">Hydrolase</keyword>